<accession>A0A0R1H2C4</accession>
<feature type="transmembrane region" description="Helical" evidence="7">
    <location>
        <begin position="456"/>
        <end position="476"/>
    </location>
</feature>
<feature type="transmembrane region" description="Helical" evidence="7">
    <location>
        <begin position="356"/>
        <end position="378"/>
    </location>
</feature>
<evidence type="ECO:0000313" key="9">
    <source>
        <dbReference type="EMBL" id="KRK40622.1"/>
    </source>
</evidence>
<dbReference type="AlphaFoldDB" id="A0A0R1H2C4"/>
<feature type="transmembrane region" description="Helical" evidence="7">
    <location>
        <begin position="12"/>
        <end position="40"/>
    </location>
</feature>
<dbReference type="FunFam" id="1.20.1720.10:FF:000004">
    <property type="entry name" value="EmrB/QacA family drug resistance transporter"/>
    <property type="match status" value="1"/>
</dbReference>
<feature type="transmembrane region" description="Helical" evidence="7">
    <location>
        <begin position="199"/>
        <end position="219"/>
    </location>
</feature>
<evidence type="ECO:0000256" key="2">
    <source>
        <dbReference type="ARBA" id="ARBA00022448"/>
    </source>
</evidence>
<comment type="caution">
    <text evidence="9">The sequence shown here is derived from an EMBL/GenBank/DDBJ whole genome shotgun (WGS) entry which is preliminary data.</text>
</comment>
<dbReference type="GO" id="GO:0022857">
    <property type="term" value="F:transmembrane transporter activity"/>
    <property type="evidence" value="ECO:0007669"/>
    <property type="project" value="InterPro"/>
</dbReference>
<dbReference type="PANTHER" id="PTHR23501">
    <property type="entry name" value="MAJOR FACILITATOR SUPERFAMILY"/>
    <property type="match status" value="1"/>
</dbReference>
<evidence type="ECO:0000256" key="5">
    <source>
        <dbReference type="ARBA" id="ARBA00022989"/>
    </source>
</evidence>
<gene>
    <name evidence="9" type="ORF">FC07_GL000030</name>
</gene>
<feature type="domain" description="Major facilitator superfamily (MFS) profile" evidence="8">
    <location>
        <begin position="14"/>
        <end position="479"/>
    </location>
</feature>
<dbReference type="PATRIC" id="fig|1423726.3.peg.32"/>
<evidence type="ECO:0000256" key="6">
    <source>
        <dbReference type="ARBA" id="ARBA00023136"/>
    </source>
</evidence>
<keyword evidence="4 7" id="KW-0812">Transmembrane</keyword>
<keyword evidence="10" id="KW-1185">Reference proteome</keyword>
<feature type="transmembrane region" description="Helical" evidence="7">
    <location>
        <begin position="329"/>
        <end position="350"/>
    </location>
</feature>
<evidence type="ECO:0000256" key="1">
    <source>
        <dbReference type="ARBA" id="ARBA00004651"/>
    </source>
</evidence>
<dbReference type="RefSeq" id="WP_057903432.1">
    <property type="nucleotide sequence ID" value="NZ_AZDA01000007.1"/>
</dbReference>
<dbReference type="Proteomes" id="UP000051461">
    <property type="component" value="Unassembled WGS sequence"/>
</dbReference>
<dbReference type="InterPro" id="IPR036259">
    <property type="entry name" value="MFS_trans_sf"/>
</dbReference>
<evidence type="ECO:0000259" key="8">
    <source>
        <dbReference type="PROSITE" id="PS50850"/>
    </source>
</evidence>
<feature type="transmembrane region" description="Helical" evidence="7">
    <location>
        <begin position="46"/>
        <end position="67"/>
    </location>
</feature>
<evidence type="ECO:0000313" key="10">
    <source>
        <dbReference type="Proteomes" id="UP000051461"/>
    </source>
</evidence>
<feature type="transmembrane region" description="Helical" evidence="7">
    <location>
        <begin position="143"/>
        <end position="160"/>
    </location>
</feature>
<reference evidence="9 10" key="1">
    <citation type="journal article" date="2015" name="Genome Announc.">
        <title>Expanding the biotechnology potential of lactobacilli through comparative genomics of 213 strains and associated genera.</title>
        <authorList>
            <person name="Sun Z."/>
            <person name="Harris H.M."/>
            <person name="McCann A."/>
            <person name="Guo C."/>
            <person name="Argimon S."/>
            <person name="Zhang W."/>
            <person name="Yang X."/>
            <person name="Jeffery I.B."/>
            <person name="Cooney J.C."/>
            <person name="Kagawa T.F."/>
            <person name="Liu W."/>
            <person name="Song Y."/>
            <person name="Salvetti E."/>
            <person name="Wrobel A."/>
            <person name="Rasinkangas P."/>
            <person name="Parkhill J."/>
            <person name="Rea M.C."/>
            <person name="O'Sullivan O."/>
            <person name="Ritari J."/>
            <person name="Douillard F.P."/>
            <person name="Paul Ross R."/>
            <person name="Yang R."/>
            <person name="Briner A.E."/>
            <person name="Felis G.E."/>
            <person name="de Vos W.M."/>
            <person name="Barrangou R."/>
            <person name="Klaenhammer T.R."/>
            <person name="Caufield P.W."/>
            <person name="Cui Y."/>
            <person name="Zhang H."/>
            <person name="O'Toole P.W."/>
        </authorList>
    </citation>
    <scope>NUCLEOTIDE SEQUENCE [LARGE SCALE GENOMIC DNA]</scope>
    <source>
        <strain evidence="9 10">DSM 20003</strain>
    </source>
</reference>
<dbReference type="InterPro" id="IPR020846">
    <property type="entry name" value="MFS_dom"/>
</dbReference>
<dbReference type="Pfam" id="PF07690">
    <property type="entry name" value="MFS_1"/>
    <property type="match status" value="1"/>
</dbReference>
<feature type="transmembrane region" description="Helical" evidence="7">
    <location>
        <begin position="166"/>
        <end position="187"/>
    </location>
</feature>
<dbReference type="PANTHER" id="PTHR23501:SF191">
    <property type="entry name" value="VACUOLAR BASIC AMINO ACID TRANSPORTER 4"/>
    <property type="match status" value="1"/>
</dbReference>
<keyword evidence="2" id="KW-0813">Transport</keyword>
<keyword evidence="5 7" id="KW-1133">Transmembrane helix</keyword>
<comment type="subcellular location">
    <subcellularLocation>
        <location evidence="1">Cell membrane</location>
        <topology evidence="1">Multi-pass membrane protein</topology>
    </subcellularLocation>
</comment>
<dbReference type="PROSITE" id="PS50850">
    <property type="entry name" value="MFS"/>
    <property type="match status" value="1"/>
</dbReference>
<keyword evidence="6 7" id="KW-0472">Membrane</keyword>
<dbReference type="SUPFAM" id="SSF103473">
    <property type="entry name" value="MFS general substrate transporter"/>
    <property type="match status" value="1"/>
</dbReference>
<evidence type="ECO:0000256" key="7">
    <source>
        <dbReference type="SAM" id="Phobius"/>
    </source>
</evidence>
<dbReference type="InterPro" id="IPR011701">
    <property type="entry name" value="MFS"/>
</dbReference>
<evidence type="ECO:0000256" key="4">
    <source>
        <dbReference type="ARBA" id="ARBA00022692"/>
    </source>
</evidence>
<dbReference type="STRING" id="1423726.FC07_GL000030"/>
<dbReference type="GO" id="GO:0005886">
    <property type="term" value="C:plasma membrane"/>
    <property type="evidence" value="ECO:0007669"/>
    <property type="project" value="UniProtKB-SubCell"/>
</dbReference>
<feature type="transmembrane region" description="Helical" evidence="7">
    <location>
        <begin position="264"/>
        <end position="285"/>
    </location>
</feature>
<feature type="transmembrane region" description="Helical" evidence="7">
    <location>
        <begin position="225"/>
        <end position="243"/>
    </location>
</feature>
<keyword evidence="3" id="KW-1003">Cell membrane</keyword>
<feature type="transmembrane region" description="Helical" evidence="7">
    <location>
        <begin position="79"/>
        <end position="106"/>
    </location>
</feature>
<feature type="transmembrane region" description="Helical" evidence="7">
    <location>
        <begin position="390"/>
        <end position="413"/>
    </location>
</feature>
<proteinExistence type="predicted"/>
<dbReference type="PRINTS" id="PR01036">
    <property type="entry name" value="TCRTETB"/>
</dbReference>
<sequence length="484" mass="52793">MTKQSQQKSARALVMAAVFIATFMTSVEVTIVTTALPTIISKLHGLAFQSWIMSAYLLTTAVTTPIYGKLADVLGRKRIFQWGVLIFTLGSGLSGLAPHIGILILARALQGIGAGAVMPLTFTIIADYYSYEERAKIMALNNTAWGLSALIGPLLGGFLVDTLSWHWVFFVNVPLGLMVLVLIWIGYREPKRPQVKLQVDLAGILWLAVMLVSLLLAVQQLDHKPLDTLFLFIVAVIGFSGLWRCEHRATEPLIDPKMFQNKTFTVQIGTAMLLSGALIAYQTYFPIWLQSLYHLPATSAGLAVSSSSIMWLVASFFVGYILAHYVPKYTILLVVSILTVVYAGLLFTNLHFPVALFYVIAALNGTGMGLVVSMNTILSQHLVPTNMIGSATAMFTLGRSLGQTLLAGIYGAVLNLSLNLNRGSIPFQQLNKAISADHTQHLAHQAAINLVLLQGLHAVFAVVVVLLVLVLLLNLWDPNRNVIK</sequence>
<feature type="transmembrane region" description="Helical" evidence="7">
    <location>
        <begin position="112"/>
        <end position="131"/>
    </location>
</feature>
<evidence type="ECO:0000256" key="3">
    <source>
        <dbReference type="ARBA" id="ARBA00022475"/>
    </source>
</evidence>
<feature type="transmembrane region" description="Helical" evidence="7">
    <location>
        <begin position="297"/>
        <end position="322"/>
    </location>
</feature>
<dbReference type="Gene3D" id="1.20.1250.20">
    <property type="entry name" value="MFS general substrate transporter like domains"/>
    <property type="match status" value="1"/>
</dbReference>
<name>A0A0R1H2C4_9LACO</name>
<dbReference type="EMBL" id="AZDA01000007">
    <property type="protein sequence ID" value="KRK40622.1"/>
    <property type="molecule type" value="Genomic_DNA"/>
</dbReference>
<dbReference type="Gene3D" id="1.20.1720.10">
    <property type="entry name" value="Multidrug resistance protein D"/>
    <property type="match status" value="1"/>
</dbReference>
<organism evidence="9 10">
    <name type="scientific">Loigolactobacillus bifermentans DSM 20003</name>
    <dbReference type="NCBI Taxonomy" id="1423726"/>
    <lineage>
        <taxon>Bacteria</taxon>
        <taxon>Bacillati</taxon>
        <taxon>Bacillota</taxon>
        <taxon>Bacilli</taxon>
        <taxon>Lactobacillales</taxon>
        <taxon>Lactobacillaceae</taxon>
        <taxon>Loigolactobacillus</taxon>
    </lineage>
</organism>
<protein>
    <submittedName>
        <fullName evidence="9">Transporter, major facilitator family protein</fullName>
    </submittedName>
</protein>